<dbReference type="Proteomes" id="UP000308600">
    <property type="component" value="Unassembled WGS sequence"/>
</dbReference>
<proteinExistence type="predicted"/>
<sequence length="159" mass="15426">MTAFARLATLAVMAIGALAQSFTINTPTNVVVCQPILLSWTGGVGAIHDGNNPSAAAIEDLGPQNGTSFTWIVNVAAGTSIGLALRDSTGQSVQSASFTVNPGTSTSCVGQAPSGSAGTVVVPPPNTSAAGGSTPPSTSAPAAGSSGSKPPTPSGSRYV</sequence>
<evidence type="ECO:0000313" key="2">
    <source>
        <dbReference type="Proteomes" id="UP000308600"/>
    </source>
</evidence>
<organism evidence="1 2">
    <name type="scientific">Pluteus cervinus</name>
    <dbReference type="NCBI Taxonomy" id="181527"/>
    <lineage>
        <taxon>Eukaryota</taxon>
        <taxon>Fungi</taxon>
        <taxon>Dikarya</taxon>
        <taxon>Basidiomycota</taxon>
        <taxon>Agaricomycotina</taxon>
        <taxon>Agaricomycetes</taxon>
        <taxon>Agaricomycetidae</taxon>
        <taxon>Agaricales</taxon>
        <taxon>Pluteineae</taxon>
        <taxon>Pluteaceae</taxon>
        <taxon>Pluteus</taxon>
    </lineage>
</organism>
<reference evidence="1 2" key="1">
    <citation type="journal article" date="2019" name="Nat. Ecol. Evol.">
        <title>Megaphylogeny resolves global patterns of mushroom evolution.</title>
        <authorList>
            <person name="Varga T."/>
            <person name="Krizsan K."/>
            <person name="Foldi C."/>
            <person name="Dima B."/>
            <person name="Sanchez-Garcia M."/>
            <person name="Sanchez-Ramirez S."/>
            <person name="Szollosi G.J."/>
            <person name="Szarkandi J.G."/>
            <person name="Papp V."/>
            <person name="Albert L."/>
            <person name="Andreopoulos W."/>
            <person name="Angelini C."/>
            <person name="Antonin V."/>
            <person name="Barry K.W."/>
            <person name="Bougher N.L."/>
            <person name="Buchanan P."/>
            <person name="Buyck B."/>
            <person name="Bense V."/>
            <person name="Catcheside P."/>
            <person name="Chovatia M."/>
            <person name="Cooper J."/>
            <person name="Damon W."/>
            <person name="Desjardin D."/>
            <person name="Finy P."/>
            <person name="Geml J."/>
            <person name="Haridas S."/>
            <person name="Hughes K."/>
            <person name="Justo A."/>
            <person name="Karasinski D."/>
            <person name="Kautmanova I."/>
            <person name="Kiss B."/>
            <person name="Kocsube S."/>
            <person name="Kotiranta H."/>
            <person name="LaButti K.M."/>
            <person name="Lechner B.E."/>
            <person name="Liimatainen K."/>
            <person name="Lipzen A."/>
            <person name="Lukacs Z."/>
            <person name="Mihaltcheva S."/>
            <person name="Morgado L.N."/>
            <person name="Niskanen T."/>
            <person name="Noordeloos M.E."/>
            <person name="Ohm R.A."/>
            <person name="Ortiz-Santana B."/>
            <person name="Ovrebo C."/>
            <person name="Racz N."/>
            <person name="Riley R."/>
            <person name="Savchenko A."/>
            <person name="Shiryaev A."/>
            <person name="Soop K."/>
            <person name="Spirin V."/>
            <person name="Szebenyi C."/>
            <person name="Tomsovsky M."/>
            <person name="Tulloss R.E."/>
            <person name="Uehling J."/>
            <person name="Grigoriev I.V."/>
            <person name="Vagvolgyi C."/>
            <person name="Papp T."/>
            <person name="Martin F.M."/>
            <person name="Miettinen O."/>
            <person name="Hibbett D.S."/>
            <person name="Nagy L.G."/>
        </authorList>
    </citation>
    <scope>NUCLEOTIDE SEQUENCE [LARGE SCALE GENOMIC DNA]</scope>
    <source>
        <strain evidence="1 2">NL-1719</strain>
    </source>
</reference>
<dbReference type="EMBL" id="ML208264">
    <property type="protein sequence ID" value="TFK75238.1"/>
    <property type="molecule type" value="Genomic_DNA"/>
</dbReference>
<name>A0ACD3BAX9_9AGAR</name>
<gene>
    <name evidence="1" type="ORF">BDN72DRAFT_758202</name>
</gene>
<accession>A0ACD3BAX9</accession>
<keyword evidence="2" id="KW-1185">Reference proteome</keyword>
<evidence type="ECO:0000313" key="1">
    <source>
        <dbReference type="EMBL" id="TFK75238.1"/>
    </source>
</evidence>
<protein>
    <submittedName>
        <fullName evidence="1">Uncharacterized protein</fullName>
    </submittedName>
</protein>